<feature type="compositionally biased region" description="Polar residues" evidence="1">
    <location>
        <begin position="426"/>
        <end position="437"/>
    </location>
</feature>
<feature type="compositionally biased region" description="Acidic residues" evidence="1">
    <location>
        <begin position="1245"/>
        <end position="1260"/>
    </location>
</feature>
<feature type="compositionally biased region" description="Low complexity" evidence="1">
    <location>
        <begin position="926"/>
        <end position="948"/>
    </location>
</feature>
<feature type="compositionally biased region" description="Polar residues" evidence="1">
    <location>
        <begin position="730"/>
        <end position="753"/>
    </location>
</feature>
<feature type="region of interest" description="Disordered" evidence="1">
    <location>
        <begin position="88"/>
        <end position="437"/>
    </location>
</feature>
<comment type="caution">
    <text evidence="2">The sequence shown here is derived from an EMBL/GenBank/DDBJ whole genome shotgun (WGS) entry which is preliminary data.</text>
</comment>
<feature type="region of interest" description="Disordered" evidence="1">
    <location>
        <begin position="1215"/>
        <end position="1304"/>
    </location>
</feature>
<evidence type="ECO:0000313" key="2">
    <source>
        <dbReference type="EMBL" id="KAJ4355693.1"/>
    </source>
</evidence>
<feature type="region of interest" description="Disordered" evidence="1">
    <location>
        <begin position="472"/>
        <end position="590"/>
    </location>
</feature>
<feature type="compositionally biased region" description="Polar residues" evidence="1">
    <location>
        <begin position="253"/>
        <end position="263"/>
    </location>
</feature>
<dbReference type="RefSeq" id="XP_056072819.1">
    <property type="nucleotide sequence ID" value="XM_056212511.1"/>
</dbReference>
<name>A0A9W8XN51_9PLEO</name>
<feature type="region of interest" description="Disordered" evidence="1">
    <location>
        <begin position="796"/>
        <end position="829"/>
    </location>
</feature>
<organism evidence="2 3">
    <name type="scientific">Didymosphaeria variabile</name>
    <dbReference type="NCBI Taxonomy" id="1932322"/>
    <lineage>
        <taxon>Eukaryota</taxon>
        <taxon>Fungi</taxon>
        <taxon>Dikarya</taxon>
        <taxon>Ascomycota</taxon>
        <taxon>Pezizomycotina</taxon>
        <taxon>Dothideomycetes</taxon>
        <taxon>Pleosporomycetidae</taxon>
        <taxon>Pleosporales</taxon>
        <taxon>Massarineae</taxon>
        <taxon>Didymosphaeriaceae</taxon>
        <taxon>Didymosphaeria</taxon>
    </lineage>
</organism>
<feature type="compositionally biased region" description="Polar residues" evidence="1">
    <location>
        <begin position="315"/>
        <end position="341"/>
    </location>
</feature>
<feature type="compositionally biased region" description="Basic residues" evidence="1">
    <location>
        <begin position="1281"/>
        <end position="1300"/>
    </location>
</feature>
<dbReference type="OrthoDB" id="3785701at2759"/>
<dbReference type="Proteomes" id="UP001140513">
    <property type="component" value="Unassembled WGS sequence"/>
</dbReference>
<evidence type="ECO:0000256" key="1">
    <source>
        <dbReference type="SAM" id="MobiDB-lite"/>
    </source>
</evidence>
<feature type="compositionally biased region" description="Acidic residues" evidence="1">
    <location>
        <begin position="1215"/>
        <end position="1236"/>
    </location>
</feature>
<feature type="compositionally biased region" description="Polar residues" evidence="1">
    <location>
        <begin position="796"/>
        <end position="817"/>
    </location>
</feature>
<protein>
    <submittedName>
        <fullName evidence="2">Uncharacterized protein</fullName>
    </submittedName>
</protein>
<feature type="region of interest" description="Disordered" evidence="1">
    <location>
        <begin position="633"/>
        <end position="783"/>
    </location>
</feature>
<feature type="compositionally biased region" description="Polar residues" evidence="1">
    <location>
        <begin position="647"/>
        <end position="656"/>
    </location>
</feature>
<feature type="region of interest" description="Disordered" evidence="1">
    <location>
        <begin position="916"/>
        <end position="974"/>
    </location>
</feature>
<feature type="compositionally biased region" description="Polar residues" evidence="1">
    <location>
        <begin position="479"/>
        <end position="532"/>
    </location>
</feature>
<feature type="region of interest" description="Disordered" evidence="1">
    <location>
        <begin position="1"/>
        <end position="22"/>
    </location>
</feature>
<evidence type="ECO:0000313" key="3">
    <source>
        <dbReference type="Proteomes" id="UP001140513"/>
    </source>
</evidence>
<accession>A0A9W8XN51</accession>
<reference evidence="2" key="1">
    <citation type="submission" date="2022-10" db="EMBL/GenBank/DDBJ databases">
        <title>Tapping the CABI collections for fungal endophytes: first genome assemblies for Collariella, Neodidymelliopsis, Ascochyta clinopodiicola, Didymella pomorum, Didymosphaeria variabile, Neocosmospora piperis and Neocucurbitaria cava.</title>
        <authorList>
            <person name="Hill R."/>
        </authorList>
    </citation>
    <scope>NUCLEOTIDE SEQUENCE</scope>
    <source>
        <strain evidence="2">IMI 356815</strain>
    </source>
</reference>
<gene>
    <name evidence="2" type="ORF">N0V89_003713</name>
</gene>
<proteinExistence type="predicted"/>
<feature type="compositionally biased region" description="Basic and acidic residues" evidence="1">
    <location>
        <begin position="265"/>
        <end position="277"/>
    </location>
</feature>
<sequence length="1402" mass="150353">MALDGGWNRRVRELQPEPHQVPQGELQPFMKRQHSTGICVVCHRLDNFGRIASPHSPDTGRLFIAPESDHSAPEMDQVAQFVGYSASEFEEDSDHELRPSRSKAYRSYKPSPSNAPKSTPHARSIIGKSTADRVASKIKKGRPSASNTSKANPKKSKRTPLYQSSSSEDDQPAGGEEFADDEESYKPSSPPPQTSLQARQQAPPPASRQIPLQAPSDLRRVPPRATLQATGTKTLGSGLRARLQQAIARKGMSASSPQDQGNNIAKDRNPITREPAKETGQVFENTTGQLVGEAKLTNATTQASKLLPDDRPRAASSSAGTQRGSQKQTPPSFLRTQTQVSRAEAPRTTLVNRPPAYGPFNASQQRQTMRRKQPVFAPAPDQPDTSRTNSKGGVREEKPTTSSYPHIATSPGRSPPSDPAQVLFTPATTVPPSKTITPTNELQSALLGQPAPLSTTGRPATPARTIQMNLEGHPRARTKTSTPQTKPANLQSTTTKFAPANKPTQTKGTATKASNKNLKSSTPCDTTVTSDRPTIPVGGARPIHQHQKEAGSAPKSTPSKSNAADAKRDSVNKPAQIKGAASKPTSASPMDLQVPVHKSAAWTLQNILTEVSSGDATVEPVIGKGIEATKVPSTDNAVIPPRVMQKPPTSISTPSLSKHGPDTAQSNNASKAASRGTVSTPAPMPLTKARFRTDDAVARPQSGTGVGSDDKSESTVGHPTKNRSHEPVQVSLQPSTIQSSQLSTGQPRTTSPDSFKAPRPAGSKGPYSQFKAAAIPPAKPPTHAQAQILVPLQTKATASNQPQVSQQAPSRTPSSTAPRAPSATCAEPPASIEKPVNHAFDATTAATKQFTRTHVRVPSGPTEDGFDIYIPPAPGARKAATMSTPNTKVNVAAMPATPSHLSGEVSTIEKLPAVSTLPSLDDGKRSPLSAPTTASTTETEVSTSASVLRQDRPTAAPQAGVAGRSARTAAPSGKDVVPVPVIPAPVISQEPNQKDKPIVAPLVAKPRQATSTTIAKLNEVSHVRHCLQRSATEETSTLQAIPHACTYIAPQRVDERTDALAKLPEIVLRDRPKVDPPKEPYFEYRVKQKIWPESGTEQDAATMMVGFSSTVLETANMQAEELFTQAKQQYLSSFPIQHQQSSSGHTEKGCLELVGTLASIGWPVKQFHLKTRVERGEVPSDVAAFHPPPKFTPFLSKTLYMLRLYKLTEVPIEELDETDKDEGEIEDEEVKGDDEASVSVGGESSSDDSDEDASETDLDPDEGKHNKKRQAKEALKGSPPPKRRKTKSTSHKSIPLHRQTKLATPKRIIRQPDQIPCPEVYTSVDWANSAACNLQNEIINAKTPLSQAGRESNAARLRQKLMALGDKDGEERYWHNEFVIGLGGDKMEIIVEPICVCGPRNV</sequence>
<dbReference type="EMBL" id="JAPEUX010000003">
    <property type="protein sequence ID" value="KAJ4355693.1"/>
    <property type="molecule type" value="Genomic_DNA"/>
</dbReference>
<feature type="compositionally biased region" description="Polar residues" evidence="1">
    <location>
        <begin position="663"/>
        <end position="680"/>
    </location>
</feature>
<keyword evidence="3" id="KW-1185">Reference proteome</keyword>
<feature type="compositionally biased region" description="Acidic residues" evidence="1">
    <location>
        <begin position="167"/>
        <end position="183"/>
    </location>
</feature>
<dbReference type="GeneID" id="80907243"/>